<protein>
    <submittedName>
        <fullName evidence="2">Uncharacterized protein</fullName>
    </submittedName>
</protein>
<keyword evidence="3" id="KW-1185">Reference proteome</keyword>
<dbReference type="EnsemblPlants" id="QL07p035714:mrna">
    <property type="protein sequence ID" value="QL07p035714:mrna"/>
    <property type="gene ID" value="QL07p035714"/>
</dbReference>
<feature type="region of interest" description="Disordered" evidence="1">
    <location>
        <begin position="1"/>
        <end position="21"/>
    </location>
</feature>
<reference evidence="2 3" key="1">
    <citation type="journal article" date="2016" name="G3 (Bethesda)">
        <title>First Draft Assembly and Annotation of the Genome of a California Endemic Oak Quercus lobata Nee (Fagaceae).</title>
        <authorList>
            <person name="Sork V.L."/>
            <person name="Fitz-Gibbon S.T."/>
            <person name="Puiu D."/>
            <person name="Crepeau M."/>
            <person name="Gugger P.F."/>
            <person name="Sherman R."/>
            <person name="Stevens K."/>
            <person name="Langley C.H."/>
            <person name="Pellegrini M."/>
            <person name="Salzberg S.L."/>
        </authorList>
    </citation>
    <scope>NUCLEOTIDE SEQUENCE [LARGE SCALE GENOMIC DNA]</scope>
    <source>
        <strain evidence="2 3">cv. SW786</strain>
    </source>
</reference>
<dbReference type="EMBL" id="LRBV02000007">
    <property type="status" value="NOT_ANNOTATED_CDS"/>
    <property type="molecule type" value="Genomic_DNA"/>
</dbReference>
<reference evidence="2" key="2">
    <citation type="submission" date="2021-01" db="UniProtKB">
        <authorList>
            <consortium name="EnsemblPlants"/>
        </authorList>
    </citation>
    <scope>IDENTIFICATION</scope>
</reference>
<dbReference type="Gramene" id="QL07p035714:mrna">
    <property type="protein sequence ID" value="QL07p035714:mrna"/>
    <property type="gene ID" value="QL07p035714"/>
</dbReference>
<sequence length="158" mass="18134">MEEQQKIERDKREHRTNREGTKLLLSEKCQYKYTTRKISLKLKTNRYYTSFPPSLKLHQMKSSPELNMLTHSPQNTEDLASMNLTEKDEGKRVQETEEQGDDEDIFAKARAVLDNLETSVPSASSNVDFVMLNETLLCICSYVVNSVDEVLLDDVAQG</sequence>
<dbReference type="Proteomes" id="UP000594261">
    <property type="component" value="Chromosome 7"/>
</dbReference>
<accession>A0A7N2M6M5</accession>
<dbReference type="AlphaFoldDB" id="A0A7N2M6M5"/>
<proteinExistence type="predicted"/>
<evidence type="ECO:0000313" key="3">
    <source>
        <dbReference type="Proteomes" id="UP000594261"/>
    </source>
</evidence>
<dbReference type="InParanoid" id="A0A7N2M6M5"/>
<organism evidence="2 3">
    <name type="scientific">Quercus lobata</name>
    <name type="common">Valley oak</name>
    <dbReference type="NCBI Taxonomy" id="97700"/>
    <lineage>
        <taxon>Eukaryota</taxon>
        <taxon>Viridiplantae</taxon>
        <taxon>Streptophyta</taxon>
        <taxon>Embryophyta</taxon>
        <taxon>Tracheophyta</taxon>
        <taxon>Spermatophyta</taxon>
        <taxon>Magnoliopsida</taxon>
        <taxon>eudicotyledons</taxon>
        <taxon>Gunneridae</taxon>
        <taxon>Pentapetalae</taxon>
        <taxon>rosids</taxon>
        <taxon>fabids</taxon>
        <taxon>Fagales</taxon>
        <taxon>Fagaceae</taxon>
        <taxon>Quercus</taxon>
    </lineage>
</organism>
<evidence type="ECO:0000313" key="2">
    <source>
        <dbReference type="EnsemblPlants" id="QL07p035714:mrna"/>
    </source>
</evidence>
<name>A0A7N2M6M5_QUELO</name>
<evidence type="ECO:0000256" key="1">
    <source>
        <dbReference type="SAM" id="MobiDB-lite"/>
    </source>
</evidence>